<evidence type="ECO:0000313" key="21">
    <source>
        <dbReference type="Proteomes" id="UP000199152"/>
    </source>
</evidence>
<dbReference type="STRING" id="504800.SAMN04488085_107131"/>
<feature type="binding site" evidence="17">
    <location>
        <position position="147"/>
    </location>
    <ligand>
        <name>NAD(+)</name>
        <dbReference type="ChEBI" id="CHEBI:57540"/>
    </ligand>
</feature>
<feature type="binding site" evidence="17">
    <location>
        <begin position="67"/>
        <end position="72"/>
    </location>
    <ligand>
        <name>NAD(+)</name>
        <dbReference type="ChEBI" id="CHEBI:57540"/>
    </ligand>
</feature>
<proteinExistence type="inferred from homology"/>
<feature type="binding site" evidence="17">
    <location>
        <begin position="125"/>
        <end position="126"/>
    </location>
    <ligand>
        <name>NAD(+)</name>
        <dbReference type="ChEBI" id="CHEBI:57540"/>
    </ligand>
</feature>
<name>A0A1I4FEQ4_9ACTN</name>
<sequence>MRRVTVPGDKPYEVVIGPGAQAELGLLLAGTARAAVVHAPPLAALAGAAVETLQTAGVAAEAVVVPDGEAAKTAEVAAGAWEEFGRLGLTRSDAVVGVGGGAVTDLAGFLAATWVRGVRVVHLPTSLLAMVDAAVGGKTGINTGAGKNLVGAFHPPAGVLADTDVLAGLPEAEFRAGLAEVVKCGFIADGGILDLLAADPSGRRNTAELIERAVQVKADAVGEDLFDTGRREFLNYGHTLAHAIERVEDFGWRHGEAVAVGMVFAAELAGQAGLLTRGEVDRHRTLIEAIGLPTRYLPTRYAGDWEGLQSVMRVDKKARGASLRFVVLDGLGRPRILADPDQAWLDAAWAAVAAPSPEQERA</sequence>
<evidence type="ECO:0000256" key="14">
    <source>
        <dbReference type="ARBA" id="ARBA00023141"/>
    </source>
</evidence>
<keyword evidence="9 17" id="KW-0028">Amino-acid biosynthesis</keyword>
<protein>
    <recommendedName>
        <fullName evidence="7 17">3-dehydroquinate synthase</fullName>
        <shortName evidence="17">DHQS</shortName>
        <ecNumber evidence="6 17">4.2.3.4</ecNumber>
    </recommendedName>
</protein>
<dbReference type="GO" id="GO:0046872">
    <property type="term" value="F:metal ion binding"/>
    <property type="evidence" value="ECO:0007669"/>
    <property type="project" value="UniProtKB-KW"/>
</dbReference>
<evidence type="ECO:0000256" key="10">
    <source>
        <dbReference type="ARBA" id="ARBA00022723"/>
    </source>
</evidence>
<dbReference type="FunCoup" id="A0A1I4FEQ4">
    <property type="interactions" value="317"/>
</dbReference>
<evidence type="ECO:0000256" key="17">
    <source>
        <dbReference type="HAMAP-Rule" id="MF_00110"/>
    </source>
</evidence>
<dbReference type="PANTHER" id="PTHR43622:SF7">
    <property type="entry name" value="3-DEHYDROQUINATE SYNTHASE, CHLOROPLASTIC"/>
    <property type="match status" value="1"/>
</dbReference>
<keyword evidence="13 17" id="KW-0520">NAD</keyword>
<feature type="binding site" evidence="17">
    <location>
        <position position="254"/>
    </location>
    <ligand>
        <name>Zn(2+)</name>
        <dbReference type="ChEBI" id="CHEBI:29105"/>
    </ligand>
</feature>
<evidence type="ECO:0000256" key="3">
    <source>
        <dbReference type="ARBA" id="ARBA00004496"/>
    </source>
</evidence>
<comment type="pathway">
    <text evidence="4 17">Metabolic intermediate biosynthesis; chorismate biosynthesis; chorismate from D-erythrose 4-phosphate and phosphoenolpyruvate: step 2/7.</text>
</comment>
<comment type="caution">
    <text evidence="17">Lacks conserved residue(s) required for the propagation of feature annotation.</text>
</comment>
<keyword evidence="15 17" id="KW-0456">Lyase</keyword>
<dbReference type="OrthoDB" id="9806583at2"/>
<dbReference type="InterPro" id="IPR030960">
    <property type="entry name" value="DHQS/DOIS_N"/>
</dbReference>
<dbReference type="SUPFAM" id="SSF56796">
    <property type="entry name" value="Dehydroquinate synthase-like"/>
    <property type="match status" value="1"/>
</dbReference>
<dbReference type="GO" id="GO:0003856">
    <property type="term" value="F:3-dehydroquinate synthase activity"/>
    <property type="evidence" value="ECO:0007669"/>
    <property type="project" value="UniProtKB-UniRule"/>
</dbReference>
<feature type="domain" description="3-dehydroquinate synthase C-terminal" evidence="19">
    <location>
        <begin position="177"/>
        <end position="318"/>
    </location>
</feature>
<accession>A0A1I4FEQ4</accession>
<dbReference type="NCBIfam" id="TIGR01357">
    <property type="entry name" value="aroB"/>
    <property type="match status" value="1"/>
</dbReference>
<comment type="subcellular location">
    <subcellularLocation>
        <location evidence="3 17">Cytoplasm</location>
    </subcellularLocation>
</comment>
<dbReference type="Gene3D" id="3.40.50.1970">
    <property type="match status" value="1"/>
</dbReference>
<dbReference type="PANTHER" id="PTHR43622">
    <property type="entry name" value="3-DEHYDROQUINATE SYNTHASE"/>
    <property type="match status" value="1"/>
</dbReference>
<comment type="cofactor">
    <cofactor evidence="17">
        <name>Co(2+)</name>
        <dbReference type="ChEBI" id="CHEBI:48828"/>
    </cofactor>
    <cofactor evidence="17">
        <name>Zn(2+)</name>
        <dbReference type="ChEBI" id="CHEBI:29105"/>
    </cofactor>
    <text evidence="17">Binds 1 divalent metal cation per subunit. Can use either Co(2+) or Zn(2+).</text>
</comment>
<evidence type="ECO:0000259" key="19">
    <source>
        <dbReference type="Pfam" id="PF24621"/>
    </source>
</evidence>
<keyword evidence="14 17" id="KW-0057">Aromatic amino acid biosynthesis</keyword>
<dbReference type="GO" id="GO:0005737">
    <property type="term" value="C:cytoplasm"/>
    <property type="evidence" value="ECO:0007669"/>
    <property type="project" value="UniProtKB-SubCell"/>
</dbReference>
<organism evidence="20 21">
    <name type="scientific">Geodermatophilus ruber</name>
    <dbReference type="NCBI Taxonomy" id="504800"/>
    <lineage>
        <taxon>Bacteria</taxon>
        <taxon>Bacillati</taxon>
        <taxon>Actinomycetota</taxon>
        <taxon>Actinomycetes</taxon>
        <taxon>Geodermatophilales</taxon>
        <taxon>Geodermatophilaceae</taxon>
        <taxon>Geodermatophilus</taxon>
    </lineage>
</organism>
<dbReference type="GO" id="GO:0009073">
    <property type="term" value="P:aromatic amino acid family biosynthetic process"/>
    <property type="evidence" value="ECO:0007669"/>
    <property type="project" value="UniProtKB-KW"/>
</dbReference>
<dbReference type="CDD" id="cd08195">
    <property type="entry name" value="DHQS"/>
    <property type="match status" value="1"/>
</dbReference>
<dbReference type="EC" id="4.2.3.4" evidence="6 17"/>
<dbReference type="UniPathway" id="UPA00053">
    <property type="reaction ID" value="UER00085"/>
</dbReference>
<keyword evidence="16 17" id="KW-0170">Cobalt</keyword>
<dbReference type="GO" id="GO:0008652">
    <property type="term" value="P:amino acid biosynthetic process"/>
    <property type="evidence" value="ECO:0007669"/>
    <property type="project" value="UniProtKB-KW"/>
</dbReference>
<feature type="binding site" evidence="17">
    <location>
        <position position="238"/>
    </location>
    <ligand>
        <name>Zn(2+)</name>
        <dbReference type="ChEBI" id="CHEBI:29105"/>
    </ligand>
</feature>
<comment type="function">
    <text evidence="17">Catalyzes the conversion of 3-deoxy-D-arabino-heptulosonate 7-phosphate (DAHP) to dehydroquinate (DHQ).</text>
</comment>
<evidence type="ECO:0000256" key="6">
    <source>
        <dbReference type="ARBA" id="ARBA00013031"/>
    </source>
</evidence>
<evidence type="ECO:0000256" key="7">
    <source>
        <dbReference type="ARBA" id="ARBA00017684"/>
    </source>
</evidence>
<evidence type="ECO:0000259" key="18">
    <source>
        <dbReference type="Pfam" id="PF01761"/>
    </source>
</evidence>
<keyword evidence="10 17" id="KW-0479">Metal-binding</keyword>
<comment type="catalytic activity">
    <reaction evidence="1 17">
        <text>7-phospho-2-dehydro-3-deoxy-D-arabino-heptonate = 3-dehydroquinate + phosphate</text>
        <dbReference type="Rhea" id="RHEA:21968"/>
        <dbReference type="ChEBI" id="CHEBI:32364"/>
        <dbReference type="ChEBI" id="CHEBI:43474"/>
        <dbReference type="ChEBI" id="CHEBI:58394"/>
        <dbReference type="EC" id="4.2.3.4"/>
    </reaction>
</comment>
<dbReference type="InterPro" id="IPR056179">
    <property type="entry name" value="DHQS_C"/>
</dbReference>
<gene>
    <name evidence="17" type="primary">aroB</name>
    <name evidence="20" type="ORF">SAMN04488085_107131</name>
</gene>
<dbReference type="Pfam" id="PF24621">
    <property type="entry name" value="DHQS_C"/>
    <property type="match status" value="1"/>
</dbReference>
<evidence type="ECO:0000256" key="5">
    <source>
        <dbReference type="ARBA" id="ARBA00005412"/>
    </source>
</evidence>
<evidence type="ECO:0000313" key="20">
    <source>
        <dbReference type="EMBL" id="SFL16404.1"/>
    </source>
</evidence>
<dbReference type="InterPro" id="IPR050071">
    <property type="entry name" value="Dehydroquinate_synthase"/>
</dbReference>
<dbReference type="Proteomes" id="UP000199152">
    <property type="component" value="Unassembled WGS sequence"/>
</dbReference>
<reference evidence="20 21" key="1">
    <citation type="submission" date="2016-10" db="EMBL/GenBank/DDBJ databases">
        <authorList>
            <person name="de Groot N.N."/>
        </authorList>
    </citation>
    <scope>NUCLEOTIDE SEQUENCE [LARGE SCALE GENOMIC DNA]</scope>
    <source>
        <strain evidence="20 21">DSM 45317</strain>
    </source>
</reference>
<keyword evidence="11 17" id="KW-0547">Nucleotide-binding</keyword>
<dbReference type="EMBL" id="FOSW01000007">
    <property type="protein sequence ID" value="SFL16404.1"/>
    <property type="molecule type" value="Genomic_DNA"/>
</dbReference>
<evidence type="ECO:0000256" key="16">
    <source>
        <dbReference type="ARBA" id="ARBA00023285"/>
    </source>
</evidence>
<feature type="binding site" evidence="17">
    <location>
        <position position="180"/>
    </location>
    <ligand>
        <name>Zn(2+)</name>
        <dbReference type="ChEBI" id="CHEBI:29105"/>
    </ligand>
</feature>
<evidence type="ECO:0000256" key="9">
    <source>
        <dbReference type="ARBA" id="ARBA00022605"/>
    </source>
</evidence>
<comment type="similarity">
    <text evidence="5 17">Belongs to the sugar phosphate cyclases superfamily. Dehydroquinate synthase family.</text>
</comment>
<evidence type="ECO:0000256" key="8">
    <source>
        <dbReference type="ARBA" id="ARBA00022490"/>
    </source>
</evidence>
<evidence type="ECO:0000256" key="4">
    <source>
        <dbReference type="ARBA" id="ARBA00004661"/>
    </source>
</evidence>
<dbReference type="InParanoid" id="A0A1I4FEQ4"/>
<dbReference type="Gene3D" id="1.20.1090.10">
    <property type="entry name" value="Dehydroquinate synthase-like - alpha domain"/>
    <property type="match status" value="1"/>
</dbReference>
<feature type="binding site" evidence="17">
    <location>
        <position position="138"/>
    </location>
    <ligand>
        <name>NAD(+)</name>
        <dbReference type="ChEBI" id="CHEBI:57540"/>
    </ligand>
</feature>
<dbReference type="GO" id="GO:0000166">
    <property type="term" value="F:nucleotide binding"/>
    <property type="evidence" value="ECO:0007669"/>
    <property type="project" value="UniProtKB-KW"/>
</dbReference>
<keyword evidence="21" id="KW-1185">Reference proteome</keyword>
<feature type="binding site" evidence="17">
    <location>
        <begin position="101"/>
        <end position="105"/>
    </location>
    <ligand>
        <name>NAD(+)</name>
        <dbReference type="ChEBI" id="CHEBI:57540"/>
    </ligand>
</feature>
<dbReference type="HAMAP" id="MF_00110">
    <property type="entry name" value="DHQ_synthase"/>
    <property type="match status" value="1"/>
</dbReference>
<evidence type="ECO:0000256" key="11">
    <source>
        <dbReference type="ARBA" id="ARBA00022741"/>
    </source>
</evidence>
<dbReference type="RefSeq" id="WP_091325152.1">
    <property type="nucleotide sequence ID" value="NZ_FOSW01000007.1"/>
</dbReference>
<feature type="domain" description="3-dehydroquinate synthase N-terminal" evidence="18">
    <location>
        <begin position="63"/>
        <end position="175"/>
    </location>
</feature>
<evidence type="ECO:0000256" key="12">
    <source>
        <dbReference type="ARBA" id="ARBA00022833"/>
    </source>
</evidence>
<keyword evidence="8 17" id="KW-0963">Cytoplasm</keyword>
<dbReference type="PIRSF" id="PIRSF001455">
    <property type="entry name" value="DHQ_synth"/>
    <property type="match status" value="1"/>
</dbReference>
<evidence type="ECO:0000256" key="2">
    <source>
        <dbReference type="ARBA" id="ARBA00001911"/>
    </source>
</evidence>
<dbReference type="InterPro" id="IPR016037">
    <property type="entry name" value="DHQ_synth_AroB"/>
</dbReference>
<evidence type="ECO:0000256" key="13">
    <source>
        <dbReference type="ARBA" id="ARBA00023027"/>
    </source>
</evidence>
<dbReference type="InterPro" id="IPR030963">
    <property type="entry name" value="DHQ_synth_fam"/>
</dbReference>
<dbReference type="GO" id="GO:0009423">
    <property type="term" value="P:chorismate biosynthetic process"/>
    <property type="evidence" value="ECO:0007669"/>
    <property type="project" value="UniProtKB-UniRule"/>
</dbReference>
<evidence type="ECO:0000256" key="15">
    <source>
        <dbReference type="ARBA" id="ARBA00023239"/>
    </source>
</evidence>
<evidence type="ECO:0000256" key="1">
    <source>
        <dbReference type="ARBA" id="ARBA00001393"/>
    </source>
</evidence>
<keyword evidence="12 17" id="KW-0862">Zinc</keyword>
<comment type="cofactor">
    <cofactor evidence="2 17">
        <name>NAD(+)</name>
        <dbReference type="ChEBI" id="CHEBI:57540"/>
    </cofactor>
</comment>
<dbReference type="AlphaFoldDB" id="A0A1I4FEQ4"/>
<dbReference type="Pfam" id="PF01761">
    <property type="entry name" value="DHQ_synthase"/>
    <property type="match status" value="1"/>
</dbReference>